<accession>A0AAN7DFT0</accession>
<dbReference type="Proteomes" id="UP001304243">
    <property type="component" value="Unassembled WGS sequence"/>
</dbReference>
<reference evidence="1 2" key="1">
    <citation type="submission" date="2022-11" db="EMBL/GenBank/DDBJ databases">
        <title>Mucor velutinosus strain NIH1002 WGS.</title>
        <authorList>
            <person name="Subramanian P."/>
            <person name="Mullikin J.C."/>
            <person name="Segre J.A."/>
            <person name="Zelazny A.M."/>
        </authorList>
    </citation>
    <scope>NUCLEOTIDE SEQUENCE [LARGE SCALE GENOMIC DNA]</scope>
    <source>
        <strain evidence="1 2">NIH1002</strain>
    </source>
</reference>
<evidence type="ECO:0000313" key="2">
    <source>
        <dbReference type="Proteomes" id="UP001304243"/>
    </source>
</evidence>
<gene>
    <name evidence="1" type="ORF">ATC70_002735</name>
</gene>
<dbReference type="SUPFAM" id="SSF81383">
    <property type="entry name" value="F-box domain"/>
    <property type="match status" value="1"/>
</dbReference>
<dbReference type="RefSeq" id="XP_064681791.1">
    <property type="nucleotide sequence ID" value="XM_064822105.1"/>
</dbReference>
<comment type="caution">
    <text evidence="1">The sequence shown here is derived from an EMBL/GenBank/DDBJ whole genome shotgun (WGS) entry which is preliminary data.</text>
</comment>
<dbReference type="AlphaFoldDB" id="A0AAN7DFT0"/>
<keyword evidence="2" id="KW-1185">Reference proteome</keyword>
<sequence length="613" mass="70348">MDLPAEIVEIIASHLPSNDQYQGLFVCKGWYAPFCRSLYRHIEFKNRPQFKTWLNTSSQHKCLVRSLQFGHYGAKYNDPQEQQQNSVDCVTGATPLYSMEVGVTSKELSTVLEQLPLLESVQFDSRLWQYLNTQQLEIAAKNRLLTLPALDHPRQLSFIQSKRGLLMSSLHLRGSDMFQLHKKGLFLDIFQSTPSLMELVVDTDGLADSKHIMSFSMQDMEALHLSLPHLKRLVLVDSVRLVEPSSLNHDDNSGQQSIQSTRLEKLHLHVQIDKYGVHQWLNYFGYKYPVLTDLTLHLSSPYQIPRPQSQQLALEHSEKPALAAFIGKLPLLEKLAIDHSMSKLYLSDTTIHSLSDKNKHLDQLQVGLWGDGVESTHSALQCVTTNSMTINSISHLCIPLWSSEKSIDFSLLSKLHQLTHLELIDRAGGPRQKHAISRAGALFNEQKNHPGYPIDIILTSCPYLTHLKLHNGQIPSRTHQQQLQPHIRLKSLRMDRVEIYETSDVFQYLSNACPNLTHVFLRKCISDSFDLALPNLNLTRVVLSDLRQYPDQQLDHLALFQQQRSTTDIRLYKSLLHSHTFRPFIRRLKKMQHSHIYLECQSVDQLIFNGCRI</sequence>
<protein>
    <recommendedName>
        <fullName evidence="3">F-box domain-containing protein</fullName>
    </recommendedName>
</protein>
<dbReference type="EMBL" id="JASEJX010000015">
    <property type="protein sequence ID" value="KAK4515125.1"/>
    <property type="molecule type" value="Genomic_DNA"/>
</dbReference>
<name>A0AAN7DFT0_9FUNG</name>
<dbReference type="InterPro" id="IPR036047">
    <property type="entry name" value="F-box-like_dom_sf"/>
</dbReference>
<evidence type="ECO:0008006" key="3">
    <source>
        <dbReference type="Google" id="ProtNLM"/>
    </source>
</evidence>
<dbReference type="InterPro" id="IPR032675">
    <property type="entry name" value="LRR_dom_sf"/>
</dbReference>
<evidence type="ECO:0000313" key="1">
    <source>
        <dbReference type="EMBL" id="KAK4515125.1"/>
    </source>
</evidence>
<dbReference type="SUPFAM" id="SSF52047">
    <property type="entry name" value="RNI-like"/>
    <property type="match status" value="1"/>
</dbReference>
<organism evidence="1 2">
    <name type="scientific">Mucor velutinosus</name>
    <dbReference type="NCBI Taxonomy" id="708070"/>
    <lineage>
        <taxon>Eukaryota</taxon>
        <taxon>Fungi</taxon>
        <taxon>Fungi incertae sedis</taxon>
        <taxon>Mucoromycota</taxon>
        <taxon>Mucoromycotina</taxon>
        <taxon>Mucoromycetes</taxon>
        <taxon>Mucorales</taxon>
        <taxon>Mucorineae</taxon>
        <taxon>Mucoraceae</taxon>
        <taxon>Mucor</taxon>
    </lineage>
</organism>
<dbReference type="GeneID" id="89946437"/>
<dbReference type="Gene3D" id="3.80.10.10">
    <property type="entry name" value="Ribonuclease Inhibitor"/>
    <property type="match status" value="1"/>
</dbReference>
<proteinExistence type="predicted"/>